<protein>
    <submittedName>
        <fullName evidence="5">Chromatin remodeling complex subunit</fullName>
    </submittedName>
</protein>
<dbReference type="Gene3D" id="3.30.420.40">
    <property type="match status" value="2"/>
</dbReference>
<dbReference type="Proteomes" id="UP000815677">
    <property type="component" value="Unassembled WGS sequence"/>
</dbReference>
<sequence>MLAKTRMDYLKSETQTLWYRNTQAKAKADATAVQESRRGAQTIVIHPGSRCIRIGRASDVFPVTVPNVVARKVNPPSSAPKPEFVPCIERPHPSDDAMVDGEEGSSAGKDEFADKIKEITSSLRDRMRFYQLKVTPNADSVASTFNGQFEPETIPEHNDPYQIDWIKDGADVLVGEQALRLADPQGSGYVVRWPIHGSNFNTRQYGGSMQSILSDTEVVIRHTLKEKLNIDPKEYRDYSVLLVIPDLYDRVYLRELAQLCLVNMGFKQLCAQQESLAATYGAGLSSACVVDIGAIKTSVACVDEGLIIPDTRLNLNMGGDDITEFLYVLLSRIRFPYRELDLSRRYDWNVMEDLKSRLCSLSESDVGLNLYDFVVRQPFKPAKKYGLRAYDEIILAPMVLFEPRMIDFEHKQEKLQPTQRSEATDEIVEHTADRITSAMIISTQHLMPASPPPKPATENELPPVDGAAPAPEEDKPPAKPAKSNSPGGFGIDVCFEASKLPLDVAIFNSARAAGGDEKIRKYLQAVVVIGGGAHIPGMSHGLESRLQAIATPLVADMEKVQIIPPPKEVEPMVLAWKGAAVLGKMDGISELWVTQADWDILGIRDLDSVVARMSHRSHSAKHVLPDNPIFIEFPRSDGDARTWPTKTTEVVDADGEVNFMRPVPLDESLAVKWRMGVADAMALQFNYAHRDEHRHVLRDFPAGYRMFDHHKGKQAAPRHDVYLFGENSGRRYRSVPEFIPHAIWLMGDGSEACKCKYCTKKPQREITQSMSGILRSSPSPGPSPSRPSRPKPPASSASAPLPSRRAARDQREPTTSKVAIQDSLPDASPYIDQSAVMLIERNLDLRAVNKPNIPNNVIPRYFREGELVWAGLNAPIRGPNGLEISLWPGLVDSHDLLQRPMVQGGHPGPECHRYKVRLLGAGQTLAVLDDKVVPYQSYMVSPAVLNQMALSYEQWDDLAIPTIEKFEPCSQPPPSWDETLSPYAMALQTASNITEYWSVTDDWDAKVQLPAQNGVASSLTAAIERAGANNSLQHKASTQTRFQGLWWGGERIWVDDIVRLKLGRSMIAPEGTADVYKASGPGAGATANIERHGWNADDFGSSTRATFMRIDSLFLLESKPREVRVAGMLYELADEDWEDPNLPRLPEGVPGRKPAAASKQQKPLPIAPKGNVFRPILKPGREVVLSLTLVAGRYYPRILYHPMLEPQVRATIGNLDLIRDLSHLWALEGLFPGVHNAVDPKKFKANREALIKEAYRHARKSIVDYVPGGEEAAPMEVDQE</sequence>
<evidence type="ECO:0000313" key="6">
    <source>
        <dbReference type="Proteomes" id="UP000815677"/>
    </source>
</evidence>
<reference evidence="5" key="1">
    <citation type="submission" date="2014-09" db="EMBL/GenBank/DDBJ databases">
        <title>Genome sequence of the luminous mushroom Mycena chlorophos for searching fungal bioluminescence genes.</title>
        <authorList>
            <person name="Tanaka Y."/>
            <person name="Kasuga D."/>
            <person name="Oba Y."/>
            <person name="Hase S."/>
            <person name="Sato K."/>
            <person name="Oba Y."/>
            <person name="Sakakibara Y."/>
        </authorList>
    </citation>
    <scope>NUCLEOTIDE SEQUENCE</scope>
</reference>
<accession>A0ABQ0L3F6</accession>
<feature type="domain" description="Cryptic loci regulator 2 N-terminal" evidence="4">
    <location>
        <begin position="696"/>
        <end position="758"/>
    </location>
</feature>
<dbReference type="InterPro" id="IPR043129">
    <property type="entry name" value="ATPase_NBD"/>
</dbReference>
<evidence type="ECO:0000259" key="3">
    <source>
        <dbReference type="Pfam" id="PF10383"/>
    </source>
</evidence>
<feature type="region of interest" description="Disordered" evidence="2">
    <location>
        <begin position="1141"/>
        <end position="1163"/>
    </location>
</feature>
<feature type="region of interest" description="Disordered" evidence="2">
    <location>
        <begin position="445"/>
        <end position="486"/>
    </location>
</feature>
<dbReference type="PANTHER" id="PTHR38046:SF1">
    <property type="entry name" value="CRYPTIC LOCI REGULATOR 2"/>
    <property type="match status" value="1"/>
</dbReference>
<keyword evidence="6" id="KW-1185">Reference proteome</keyword>
<dbReference type="Pfam" id="PF16761">
    <property type="entry name" value="Clr2_transil"/>
    <property type="match status" value="1"/>
</dbReference>
<dbReference type="Gene3D" id="3.90.640.10">
    <property type="entry name" value="Actin, Chain A, domain 4"/>
    <property type="match status" value="1"/>
</dbReference>
<dbReference type="EMBL" id="DF841693">
    <property type="protein sequence ID" value="GAT45698.1"/>
    <property type="molecule type" value="Genomic_DNA"/>
</dbReference>
<organism evidence="5 6">
    <name type="scientific">Mycena chlorophos</name>
    <name type="common">Agaric fungus</name>
    <name type="synonym">Agaricus chlorophos</name>
    <dbReference type="NCBI Taxonomy" id="658473"/>
    <lineage>
        <taxon>Eukaryota</taxon>
        <taxon>Fungi</taxon>
        <taxon>Dikarya</taxon>
        <taxon>Basidiomycota</taxon>
        <taxon>Agaricomycotina</taxon>
        <taxon>Agaricomycetes</taxon>
        <taxon>Agaricomycetidae</taxon>
        <taxon>Agaricales</taxon>
        <taxon>Marasmiineae</taxon>
        <taxon>Mycenaceae</taxon>
        <taxon>Mycena</taxon>
    </lineage>
</organism>
<evidence type="ECO:0000259" key="4">
    <source>
        <dbReference type="Pfam" id="PF16761"/>
    </source>
</evidence>
<dbReference type="SUPFAM" id="SSF53067">
    <property type="entry name" value="Actin-like ATPase domain"/>
    <property type="match status" value="2"/>
</dbReference>
<dbReference type="PANTHER" id="PTHR38046">
    <property type="entry name" value="CRYPTIC LOCI REGULATOR 2"/>
    <property type="match status" value="1"/>
</dbReference>
<evidence type="ECO:0000256" key="2">
    <source>
        <dbReference type="SAM" id="MobiDB-lite"/>
    </source>
</evidence>
<comment type="similarity">
    <text evidence="1">Belongs to the actin family.</text>
</comment>
<dbReference type="Pfam" id="PF00022">
    <property type="entry name" value="Actin"/>
    <property type="match status" value="2"/>
</dbReference>
<dbReference type="SMART" id="SM00268">
    <property type="entry name" value="ACTIN"/>
    <property type="match status" value="1"/>
</dbReference>
<dbReference type="InterPro" id="IPR018839">
    <property type="entry name" value="Tscrpt-silencing_Clr2_C"/>
</dbReference>
<feature type="compositionally biased region" description="Pro residues" evidence="2">
    <location>
        <begin position="779"/>
        <end position="793"/>
    </location>
</feature>
<dbReference type="Pfam" id="PF10383">
    <property type="entry name" value="Clr2"/>
    <property type="match status" value="1"/>
</dbReference>
<feature type="domain" description="Cryptic loci regulator 2 C-terminal" evidence="3">
    <location>
        <begin position="1042"/>
        <end position="1196"/>
    </location>
</feature>
<evidence type="ECO:0000313" key="5">
    <source>
        <dbReference type="EMBL" id="GAT45698.1"/>
    </source>
</evidence>
<gene>
    <name evidence="5" type="ORF">MCHLO_03263</name>
</gene>
<feature type="compositionally biased region" description="Low complexity" evidence="2">
    <location>
        <begin position="794"/>
        <end position="804"/>
    </location>
</feature>
<dbReference type="InterPro" id="IPR004000">
    <property type="entry name" value="Actin"/>
</dbReference>
<dbReference type="InterPro" id="IPR031915">
    <property type="entry name" value="Clr2_N"/>
</dbReference>
<evidence type="ECO:0000256" key="1">
    <source>
        <dbReference type="RuleBase" id="RU000487"/>
    </source>
</evidence>
<dbReference type="CDD" id="cd10206">
    <property type="entry name" value="ASKHA_NBD_Arp8-like"/>
    <property type="match status" value="1"/>
</dbReference>
<feature type="region of interest" description="Disordered" evidence="2">
    <location>
        <begin position="769"/>
        <end position="823"/>
    </location>
</feature>
<proteinExistence type="inferred from homology"/>
<name>A0ABQ0L3F6_MYCCL</name>
<dbReference type="InterPro" id="IPR038986">
    <property type="entry name" value="Clr2"/>
</dbReference>